<feature type="domain" description="RRM" evidence="1">
    <location>
        <begin position="4"/>
        <end position="36"/>
    </location>
</feature>
<dbReference type="Gene3D" id="3.30.70.330">
    <property type="match status" value="1"/>
</dbReference>
<keyword evidence="3" id="KW-1185">Reference proteome</keyword>
<dbReference type="EMBL" id="SDMP01000002">
    <property type="protein sequence ID" value="RYR71868.1"/>
    <property type="molecule type" value="Genomic_DNA"/>
</dbReference>
<evidence type="ECO:0000259" key="1">
    <source>
        <dbReference type="Pfam" id="PF00076"/>
    </source>
</evidence>
<name>A0A445E8X3_ARAHY</name>
<comment type="caution">
    <text evidence="2">The sequence shown here is derived from an EMBL/GenBank/DDBJ whole genome shotgun (WGS) entry which is preliminary data.</text>
</comment>
<dbReference type="Pfam" id="PF00076">
    <property type="entry name" value="RRM_1"/>
    <property type="match status" value="1"/>
</dbReference>
<reference evidence="2 3" key="1">
    <citation type="submission" date="2019-01" db="EMBL/GenBank/DDBJ databases">
        <title>Sequencing of cultivated peanut Arachis hypogaea provides insights into genome evolution and oil improvement.</title>
        <authorList>
            <person name="Chen X."/>
        </authorList>
    </citation>
    <scope>NUCLEOTIDE SEQUENCE [LARGE SCALE GENOMIC DNA]</scope>
    <source>
        <strain evidence="3">cv. Fuhuasheng</strain>
        <tissue evidence="2">Leaves</tissue>
    </source>
</reference>
<dbReference type="SUPFAM" id="SSF54928">
    <property type="entry name" value="RNA-binding domain, RBD"/>
    <property type="match status" value="1"/>
</dbReference>
<dbReference type="AlphaFoldDB" id="A0A445E8X3"/>
<evidence type="ECO:0000313" key="2">
    <source>
        <dbReference type="EMBL" id="RYR71868.1"/>
    </source>
</evidence>
<gene>
    <name evidence="2" type="ORF">Ahy_A02g006078</name>
</gene>
<dbReference type="Proteomes" id="UP000289738">
    <property type="component" value="Chromosome A02"/>
</dbReference>
<dbReference type="GO" id="GO:0003723">
    <property type="term" value="F:RNA binding"/>
    <property type="evidence" value="ECO:0007669"/>
    <property type="project" value="InterPro"/>
</dbReference>
<dbReference type="InterPro" id="IPR000504">
    <property type="entry name" value="RRM_dom"/>
</dbReference>
<proteinExistence type="predicted"/>
<dbReference type="InterPro" id="IPR012677">
    <property type="entry name" value="Nucleotide-bd_a/b_plait_sf"/>
</dbReference>
<evidence type="ECO:0000313" key="3">
    <source>
        <dbReference type="Proteomes" id="UP000289738"/>
    </source>
</evidence>
<organism evidence="2 3">
    <name type="scientific">Arachis hypogaea</name>
    <name type="common">Peanut</name>
    <dbReference type="NCBI Taxonomy" id="3818"/>
    <lineage>
        <taxon>Eukaryota</taxon>
        <taxon>Viridiplantae</taxon>
        <taxon>Streptophyta</taxon>
        <taxon>Embryophyta</taxon>
        <taxon>Tracheophyta</taxon>
        <taxon>Spermatophyta</taxon>
        <taxon>Magnoliopsida</taxon>
        <taxon>eudicotyledons</taxon>
        <taxon>Gunneridae</taxon>
        <taxon>Pentapetalae</taxon>
        <taxon>rosids</taxon>
        <taxon>fabids</taxon>
        <taxon>Fabales</taxon>
        <taxon>Fabaceae</taxon>
        <taxon>Papilionoideae</taxon>
        <taxon>50 kb inversion clade</taxon>
        <taxon>dalbergioids sensu lato</taxon>
        <taxon>Dalbergieae</taxon>
        <taxon>Pterocarpus clade</taxon>
        <taxon>Arachis</taxon>
    </lineage>
</organism>
<dbReference type="InterPro" id="IPR035979">
    <property type="entry name" value="RBD_domain_sf"/>
</dbReference>
<sequence>MRPVFCGNLDFDARQSDVERLFKRYGKVERVDMKSEESFCLEMNPHTQHFLCGRITWKIGMPMLFLGGCASLHFISRMCPGFLYFSRRNNLIRLSPAILHSLSIH</sequence>
<protein>
    <recommendedName>
        <fullName evidence="1">RRM domain-containing protein</fullName>
    </recommendedName>
</protein>
<accession>A0A445E8X3</accession>